<evidence type="ECO:0000313" key="20">
    <source>
        <dbReference type="Proteomes" id="UP000092884"/>
    </source>
</evidence>
<dbReference type="CDD" id="cd17916">
    <property type="entry name" value="DEXHc_UvrB"/>
    <property type="match status" value="1"/>
</dbReference>
<accession>A0A1B1U501</accession>
<comment type="function">
    <text evidence="13">The UvrABC repair system catalyzes the recognition and processing of DNA lesions. A damage recognition complex composed of 2 UvrA and 2 UvrB subunits scans DNA for abnormalities. Upon binding of the UvrA(2)B(2) complex to a putative damaged site, the DNA wraps around one UvrB monomer. DNA wrap is dependent on ATP binding by UvrB and probably causes local melting of the DNA helix, facilitating insertion of UvrB beta-hairpin between the DNA strands. Then UvrB probes one DNA strand for the presence of a lesion. If a lesion is found the UvrA subunits dissociate and the UvrB-DNA preincision complex is formed. This complex is subsequently bound by UvrC and the second UvrB is released. If no lesion is found, the DNA wraps around the other UvrB subunit that will check the other stand for damage.</text>
</comment>
<dbReference type="Pfam" id="PF04851">
    <property type="entry name" value="ResIII"/>
    <property type="match status" value="1"/>
</dbReference>
<dbReference type="Pfam" id="PF00271">
    <property type="entry name" value="Helicase_C"/>
    <property type="match status" value="1"/>
</dbReference>
<comment type="subunit">
    <text evidence="11 13 14">Forms a heterotetramer with UvrA during the search for lesions. Interacts with UvrC in an incision complex.</text>
</comment>
<feature type="domain" description="Helicase ATP-binding" evidence="17">
    <location>
        <begin position="25"/>
        <end position="173"/>
    </location>
</feature>
<dbReference type="KEGG" id="het:BBW65_03190"/>
<evidence type="ECO:0000256" key="3">
    <source>
        <dbReference type="ARBA" id="ARBA00022490"/>
    </source>
</evidence>
<dbReference type="InterPro" id="IPR036876">
    <property type="entry name" value="UVR_dom_sf"/>
</dbReference>
<dbReference type="Pfam" id="PF17757">
    <property type="entry name" value="UvrB_inter"/>
    <property type="match status" value="1"/>
</dbReference>
<dbReference type="NCBIfam" id="NF003673">
    <property type="entry name" value="PRK05298.1"/>
    <property type="match status" value="1"/>
</dbReference>
<sequence>MKTFELHSKYAPSGDQPQAIEKLCESILAGNRYQTLIGVTGSGKTFSMANIIAKLNMPTLIMTHNKTLAAQLYSEFKGFFPNNRVEYFISHFDYYQPEAYIPRRDLFIEKDSAINEDLERLRLSATTSLLAYDDVIVVASVSANYGLGNPQEYLEVIEKLEVGKSYGQKHLLSKLVEMGYTRNDTAFERGNFRVNGEVIDIFPAYNQSQYIRIEFFGDEIECISIQEALSNTLLKKLPSYVLYAANQFIVGANRLNQALKDIEDELDARLKEFALQGKEVESTRLKSRTEFDLEMMSQSGICKGIENYARHLTGKKPGETPYCLLDYFEQKKKPYLVIVDESHVSLPQFGGMYAGDRSRKEVLVEYGFRLPSALDNRPLQFEEFINKPPHFLFVSATPAQKELELSGNHIAEQIIRPTGLLDPLYEIRDSENQVLDCLEEIKLCIARNERVLITTLTKKMAEELSEYYANAGIRVAYLHSEIDAIERNHLIRSLRLGEFDVLVGINLLREGLDLPEVSLVAIMDADKEGFLRSETSLIQTMGRAARNLNGKVLLYAQKITQSMKKACETTDYRRAKQMEFNALHNVTPKSVRREVELELKPENEALLYEKYDKKAKIPKSEKERIIKELKAKMLEASKKLEFEEAARIRDEIKKLQQGS</sequence>
<feature type="short sequence motif" description="Beta-hairpin" evidence="13">
    <location>
        <begin position="91"/>
        <end position="114"/>
    </location>
</feature>
<dbReference type="GO" id="GO:0005524">
    <property type="term" value="F:ATP binding"/>
    <property type="evidence" value="ECO:0007669"/>
    <property type="project" value="UniProtKB-UniRule"/>
</dbReference>
<feature type="domain" description="Helicase C-terminal" evidence="18">
    <location>
        <begin position="429"/>
        <end position="607"/>
    </location>
</feature>
<evidence type="ECO:0000256" key="15">
    <source>
        <dbReference type="SAM" id="Coils"/>
    </source>
</evidence>
<dbReference type="Gene3D" id="3.40.50.300">
    <property type="entry name" value="P-loop containing nucleotide triphosphate hydrolases"/>
    <property type="match status" value="3"/>
</dbReference>
<comment type="subcellular location">
    <subcellularLocation>
        <location evidence="1 13 14">Cytoplasm</location>
    </subcellularLocation>
</comment>
<dbReference type="GO" id="GO:0016887">
    <property type="term" value="F:ATP hydrolysis activity"/>
    <property type="evidence" value="ECO:0007669"/>
    <property type="project" value="InterPro"/>
</dbReference>
<dbReference type="Gene3D" id="4.10.860.10">
    <property type="entry name" value="UVR domain"/>
    <property type="match status" value="1"/>
</dbReference>
<evidence type="ECO:0000256" key="11">
    <source>
        <dbReference type="ARBA" id="ARBA00026033"/>
    </source>
</evidence>
<keyword evidence="4 13" id="KW-0547">Nucleotide-binding</keyword>
<evidence type="ECO:0000256" key="7">
    <source>
        <dbReference type="ARBA" id="ARBA00022840"/>
    </source>
</evidence>
<evidence type="ECO:0000259" key="18">
    <source>
        <dbReference type="PROSITE" id="PS51194"/>
    </source>
</evidence>
<evidence type="ECO:0000256" key="1">
    <source>
        <dbReference type="ARBA" id="ARBA00004496"/>
    </source>
</evidence>
<evidence type="ECO:0000256" key="5">
    <source>
        <dbReference type="ARBA" id="ARBA00022763"/>
    </source>
</evidence>
<keyword evidence="7 13" id="KW-0067">ATP-binding</keyword>
<comment type="similarity">
    <text evidence="2 13 14">Belongs to the UvrB family.</text>
</comment>
<dbReference type="EMBL" id="CP016503">
    <property type="protein sequence ID" value="ANV97867.1"/>
    <property type="molecule type" value="Genomic_DNA"/>
</dbReference>
<keyword evidence="20" id="KW-1185">Reference proteome</keyword>
<dbReference type="PROSITE" id="PS50151">
    <property type="entry name" value="UVR"/>
    <property type="match status" value="1"/>
</dbReference>
<dbReference type="SUPFAM" id="SSF52540">
    <property type="entry name" value="P-loop containing nucleoside triphosphate hydrolases"/>
    <property type="match status" value="2"/>
</dbReference>
<dbReference type="STRING" id="222136.BBW65_03190"/>
<organism evidence="19 20">
    <name type="scientific">Helicobacter enhydrae</name>
    <dbReference type="NCBI Taxonomy" id="222136"/>
    <lineage>
        <taxon>Bacteria</taxon>
        <taxon>Pseudomonadati</taxon>
        <taxon>Campylobacterota</taxon>
        <taxon>Epsilonproteobacteria</taxon>
        <taxon>Campylobacterales</taxon>
        <taxon>Helicobacteraceae</taxon>
        <taxon>Helicobacter</taxon>
    </lineage>
</organism>
<feature type="domain" description="UVR" evidence="16">
    <location>
        <begin position="623"/>
        <end position="658"/>
    </location>
</feature>
<dbReference type="GO" id="GO:0009432">
    <property type="term" value="P:SOS response"/>
    <property type="evidence" value="ECO:0007669"/>
    <property type="project" value="UniProtKB-UniRule"/>
</dbReference>
<evidence type="ECO:0000259" key="16">
    <source>
        <dbReference type="PROSITE" id="PS50151"/>
    </source>
</evidence>
<dbReference type="InterPro" id="IPR027417">
    <property type="entry name" value="P-loop_NTPase"/>
</dbReference>
<dbReference type="SMART" id="SM00487">
    <property type="entry name" value="DEXDc"/>
    <property type="match status" value="1"/>
</dbReference>
<dbReference type="GO" id="GO:0005737">
    <property type="term" value="C:cytoplasm"/>
    <property type="evidence" value="ECO:0007669"/>
    <property type="project" value="UniProtKB-SubCell"/>
</dbReference>
<dbReference type="NCBIfam" id="TIGR00631">
    <property type="entry name" value="uvrb"/>
    <property type="match status" value="1"/>
</dbReference>
<dbReference type="Pfam" id="PF02151">
    <property type="entry name" value="UVR"/>
    <property type="match status" value="1"/>
</dbReference>
<dbReference type="CDD" id="cd18790">
    <property type="entry name" value="SF2_C_UvrB"/>
    <property type="match status" value="1"/>
</dbReference>
<dbReference type="Pfam" id="PF12344">
    <property type="entry name" value="UvrB"/>
    <property type="match status" value="1"/>
</dbReference>
<keyword evidence="8 13" id="KW-0267">Excision nuclease</keyword>
<evidence type="ECO:0000256" key="4">
    <source>
        <dbReference type="ARBA" id="ARBA00022741"/>
    </source>
</evidence>
<keyword evidence="10 13" id="KW-0742">SOS response</keyword>
<dbReference type="HAMAP" id="MF_00204">
    <property type="entry name" value="UvrB"/>
    <property type="match status" value="1"/>
</dbReference>
<evidence type="ECO:0000259" key="17">
    <source>
        <dbReference type="PROSITE" id="PS51192"/>
    </source>
</evidence>
<dbReference type="RefSeq" id="WP_066339609.1">
    <property type="nucleotide sequence ID" value="NZ_CP016503.1"/>
</dbReference>
<dbReference type="GO" id="GO:0009381">
    <property type="term" value="F:excinuclease ABC activity"/>
    <property type="evidence" value="ECO:0007669"/>
    <property type="project" value="UniProtKB-UniRule"/>
</dbReference>
<dbReference type="GO" id="GO:0009380">
    <property type="term" value="C:excinuclease repair complex"/>
    <property type="evidence" value="ECO:0007669"/>
    <property type="project" value="InterPro"/>
</dbReference>
<reference evidence="20" key="1">
    <citation type="submission" date="2016-07" db="EMBL/GenBank/DDBJ databases">
        <authorList>
            <person name="Florea S."/>
            <person name="Webb J.S."/>
            <person name="Jaromczyk J."/>
            <person name="Schardl C.L."/>
        </authorList>
    </citation>
    <scope>NUCLEOTIDE SEQUENCE [LARGE SCALE GENOMIC DNA]</scope>
    <source>
        <strain evidence="20">MIT 01-6242</strain>
    </source>
</reference>
<evidence type="ECO:0000256" key="12">
    <source>
        <dbReference type="ARBA" id="ARBA00029504"/>
    </source>
</evidence>
<evidence type="ECO:0000256" key="6">
    <source>
        <dbReference type="ARBA" id="ARBA00022769"/>
    </source>
</evidence>
<comment type="domain">
    <text evidence="13">The beta-hairpin motif is involved in DNA binding.</text>
</comment>
<dbReference type="OrthoDB" id="9806651at2"/>
<dbReference type="GO" id="GO:0006289">
    <property type="term" value="P:nucleotide-excision repair"/>
    <property type="evidence" value="ECO:0007669"/>
    <property type="project" value="UniProtKB-UniRule"/>
</dbReference>
<keyword evidence="3 13" id="KW-0963">Cytoplasm</keyword>
<evidence type="ECO:0000256" key="9">
    <source>
        <dbReference type="ARBA" id="ARBA00023204"/>
    </source>
</evidence>
<protein>
    <recommendedName>
        <fullName evidence="12 13">UvrABC system protein B</fullName>
        <shortName evidence="13">Protein UvrB</shortName>
    </recommendedName>
    <alternativeName>
        <fullName evidence="13">Excinuclease ABC subunit B</fullName>
    </alternativeName>
</protein>
<evidence type="ECO:0000256" key="14">
    <source>
        <dbReference type="RuleBase" id="RU003587"/>
    </source>
</evidence>
<keyword evidence="9 13" id="KW-0234">DNA repair</keyword>
<dbReference type="SUPFAM" id="SSF46600">
    <property type="entry name" value="C-terminal UvrC-binding domain of UvrB"/>
    <property type="match status" value="1"/>
</dbReference>
<dbReference type="PANTHER" id="PTHR24029">
    <property type="entry name" value="UVRABC SYSTEM PROTEIN B"/>
    <property type="match status" value="1"/>
</dbReference>
<dbReference type="InterPro" id="IPR001943">
    <property type="entry name" value="UVR_dom"/>
</dbReference>
<dbReference type="PROSITE" id="PS51194">
    <property type="entry name" value="HELICASE_CTER"/>
    <property type="match status" value="1"/>
</dbReference>
<feature type="coiled-coil region" evidence="15">
    <location>
        <begin position="619"/>
        <end position="646"/>
    </location>
</feature>
<feature type="binding site" evidence="13">
    <location>
        <begin position="38"/>
        <end position="45"/>
    </location>
    <ligand>
        <name>ATP</name>
        <dbReference type="ChEBI" id="CHEBI:30616"/>
    </ligand>
</feature>
<evidence type="ECO:0000313" key="19">
    <source>
        <dbReference type="EMBL" id="ANV97867.1"/>
    </source>
</evidence>
<dbReference type="InterPro" id="IPR004807">
    <property type="entry name" value="UvrB"/>
</dbReference>
<evidence type="ECO:0000256" key="13">
    <source>
        <dbReference type="HAMAP-Rule" id="MF_00204"/>
    </source>
</evidence>
<dbReference type="InterPro" id="IPR001650">
    <property type="entry name" value="Helicase_C-like"/>
</dbReference>
<keyword evidence="5 13" id="KW-0227">DNA damage</keyword>
<dbReference type="InterPro" id="IPR006935">
    <property type="entry name" value="Helicase/UvrB_N"/>
</dbReference>
<dbReference type="InterPro" id="IPR014001">
    <property type="entry name" value="Helicase_ATP-bd"/>
</dbReference>
<evidence type="ECO:0000256" key="8">
    <source>
        <dbReference type="ARBA" id="ARBA00022881"/>
    </source>
</evidence>
<dbReference type="PROSITE" id="PS51192">
    <property type="entry name" value="HELICASE_ATP_BIND_1"/>
    <property type="match status" value="1"/>
</dbReference>
<dbReference type="SMART" id="SM00490">
    <property type="entry name" value="HELICc"/>
    <property type="match status" value="1"/>
</dbReference>
<dbReference type="AlphaFoldDB" id="A0A1B1U501"/>
<evidence type="ECO:0000256" key="10">
    <source>
        <dbReference type="ARBA" id="ARBA00023236"/>
    </source>
</evidence>
<evidence type="ECO:0000256" key="2">
    <source>
        <dbReference type="ARBA" id="ARBA00008533"/>
    </source>
</evidence>
<dbReference type="PANTHER" id="PTHR24029:SF0">
    <property type="entry name" value="UVRABC SYSTEM PROTEIN B"/>
    <property type="match status" value="1"/>
</dbReference>
<proteinExistence type="inferred from homology"/>
<keyword evidence="6 13" id="KW-0228">DNA excision</keyword>
<gene>
    <name evidence="13" type="primary">uvrB</name>
    <name evidence="19" type="ORF">BBW65_03190</name>
</gene>
<dbReference type="InterPro" id="IPR041471">
    <property type="entry name" value="UvrB_inter"/>
</dbReference>
<name>A0A1B1U501_9HELI</name>
<dbReference type="Proteomes" id="UP000092884">
    <property type="component" value="Chromosome"/>
</dbReference>
<dbReference type="InterPro" id="IPR024759">
    <property type="entry name" value="UvrB_YAD/RRR_dom"/>
</dbReference>
<keyword evidence="15" id="KW-0175">Coiled coil</keyword>
<dbReference type="GO" id="GO:0003677">
    <property type="term" value="F:DNA binding"/>
    <property type="evidence" value="ECO:0007669"/>
    <property type="project" value="UniProtKB-UniRule"/>
</dbReference>